<accession>Q1IN84</accession>
<dbReference type="EMBL" id="CP000360">
    <property type="protein sequence ID" value="ABF41666.1"/>
    <property type="molecule type" value="Genomic_DNA"/>
</dbReference>
<feature type="signal peptide" evidence="1">
    <location>
        <begin position="1"/>
        <end position="29"/>
    </location>
</feature>
<evidence type="ECO:0000313" key="4">
    <source>
        <dbReference type="Proteomes" id="UP000002432"/>
    </source>
</evidence>
<dbReference type="Pfam" id="PF08308">
    <property type="entry name" value="PEGA"/>
    <property type="match status" value="1"/>
</dbReference>
<dbReference type="InterPro" id="IPR013229">
    <property type="entry name" value="PEGA"/>
</dbReference>
<name>Q1IN84_KORVE</name>
<dbReference type="Proteomes" id="UP000002432">
    <property type="component" value="Chromosome"/>
</dbReference>
<feature type="domain" description="PEGA" evidence="2">
    <location>
        <begin position="144"/>
        <end position="202"/>
    </location>
</feature>
<evidence type="ECO:0000256" key="1">
    <source>
        <dbReference type="SAM" id="SignalP"/>
    </source>
</evidence>
<feature type="chain" id="PRO_5004190974" evidence="1">
    <location>
        <begin position="30"/>
        <end position="267"/>
    </location>
</feature>
<proteinExistence type="predicted"/>
<dbReference type="HOGENOM" id="CLU_1041239_0_0_0"/>
<keyword evidence="4" id="KW-1185">Reference proteome</keyword>
<gene>
    <name evidence="3" type="ordered locus">Acid345_2665</name>
</gene>
<keyword evidence="1" id="KW-0732">Signal</keyword>
<reference evidence="3 4" key="1">
    <citation type="journal article" date="2009" name="Appl. Environ. Microbiol.">
        <title>Three genomes from the phylum Acidobacteria provide insight into the lifestyles of these microorganisms in soils.</title>
        <authorList>
            <person name="Ward N.L."/>
            <person name="Challacombe J.F."/>
            <person name="Janssen P.H."/>
            <person name="Henrissat B."/>
            <person name="Coutinho P.M."/>
            <person name="Wu M."/>
            <person name="Xie G."/>
            <person name="Haft D.H."/>
            <person name="Sait M."/>
            <person name="Badger J."/>
            <person name="Barabote R.D."/>
            <person name="Bradley B."/>
            <person name="Brettin T.S."/>
            <person name="Brinkac L.M."/>
            <person name="Bruce D."/>
            <person name="Creasy T."/>
            <person name="Daugherty S.C."/>
            <person name="Davidsen T.M."/>
            <person name="DeBoy R.T."/>
            <person name="Detter J.C."/>
            <person name="Dodson R.J."/>
            <person name="Durkin A.S."/>
            <person name="Ganapathy A."/>
            <person name="Gwinn-Giglio M."/>
            <person name="Han C.S."/>
            <person name="Khouri H."/>
            <person name="Kiss H."/>
            <person name="Kothari S.P."/>
            <person name="Madupu R."/>
            <person name="Nelson K.E."/>
            <person name="Nelson W.C."/>
            <person name="Paulsen I."/>
            <person name="Penn K."/>
            <person name="Ren Q."/>
            <person name="Rosovitz M.J."/>
            <person name="Selengut J.D."/>
            <person name="Shrivastava S."/>
            <person name="Sullivan S.A."/>
            <person name="Tapia R."/>
            <person name="Thompson L.S."/>
            <person name="Watkins K.L."/>
            <person name="Yang Q."/>
            <person name="Yu C."/>
            <person name="Zafar N."/>
            <person name="Zhou L."/>
            <person name="Kuske C.R."/>
        </authorList>
    </citation>
    <scope>NUCLEOTIDE SEQUENCE [LARGE SCALE GENOMIC DNA]</scope>
    <source>
        <strain evidence="3 4">Ellin345</strain>
    </source>
</reference>
<dbReference type="KEGG" id="aba:Acid345_2665"/>
<protein>
    <submittedName>
        <fullName evidence="3">PEGA domain protein</fullName>
    </submittedName>
</protein>
<evidence type="ECO:0000313" key="3">
    <source>
        <dbReference type="EMBL" id="ABF41666.1"/>
    </source>
</evidence>
<dbReference type="EnsemblBacteria" id="ABF41666">
    <property type="protein sequence ID" value="ABF41666"/>
    <property type="gene ID" value="Acid345_2665"/>
</dbReference>
<sequence length="267" mass="28152">MGYGTKCGMARFRWAAVILLALSSTILFAADAALDWPADKPVLHFEIGKFNKAGSFGNRNVFNIDVVTKNVSATRISYATFHLYLLDAQKTRIAEHWVTLTNVDPGATVKSVITSQVVGVPVEFAVAADHLPQELAYLNGPTTTSVTIETIPSGANLTVDGTAAGKTPVTMSVAVGSHAIAFSKDGFAGDTATLSVAADQAAGKTYSFELGGALHDTVELRDGTIISGDVIAVSESEIVVRGSDGEQKYVRALVKRVSFVEKTEAAK</sequence>
<evidence type="ECO:0000259" key="2">
    <source>
        <dbReference type="Pfam" id="PF08308"/>
    </source>
</evidence>
<dbReference type="AlphaFoldDB" id="Q1IN84"/>
<organism evidence="3 4">
    <name type="scientific">Koribacter versatilis (strain Ellin345)</name>
    <dbReference type="NCBI Taxonomy" id="204669"/>
    <lineage>
        <taxon>Bacteria</taxon>
        <taxon>Pseudomonadati</taxon>
        <taxon>Acidobacteriota</taxon>
        <taxon>Terriglobia</taxon>
        <taxon>Terriglobales</taxon>
        <taxon>Candidatus Korobacteraceae</taxon>
        <taxon>Candidatus Korobacter</taxon>
    </lineage>
</organism>